<dbReference type="PROSITE" id="PS51371">
    <property type="entry name" value="CBS"/>
    <property type="match status" value="2"/>
</dbReference>
<dbReference type="InterPro" id="IPR046342">
    <property type="entry name" value="CBS_dom_sf"/>
</dbReference>
<dbReference type="Gene3D" id="3.10.580.10">
    <property type="entry name" value="CBS-domain"/>
    <property type="match status" value="1"/>
</dbReference>
<dbReference type="InterPro" id="IPR000644">
    <property type="entry name" value="CBS_dom"/>
</dbReference>
<organism evidence="5 6">
    <name type="scientific">Stieleria magnilauensis</name>
    <dbReference type="NCBI Taxonomy" id="2527963"/>
    <lineage>
        <taxon>Bacteria</taxon>
        <taxon>Pseudomonadati</taxon>
        <taxon>Planctomycetota</taxon>
        <taxon>Planctomycetia</taxon>
        <taxon>Pirellulales</taxon>
        <taxon>Pirellulaceae</taxon>
        <taxon>Stieleria</taxon>
    </lineage>
</organism>
<feature type="domain" description="CBS" evidence="4">
    <location>
        <begin position="40"/>
        <end position="97"/>
    </location>
</feature>
<feature type="domain" description="CBS" evidence="4">
    <location>
        <begin position="106"/>
        <end position="161"/>
    </location>
</feature>
<proteinExistence type="predicted"/>
<evidence type="ECO:0000256" key="2">
    <source>
        <dbReference type="PROSITE-ProRule" id="PRU00703"/>
    </source>
</evidence>
<dbReference type="SMART" id="SM00116">
    <property type="entry name" value="CBS"/>
    <property type="match status" value="2"/>
</dbReference>
<reference evidence="5 6" key="1">
    <citation type="submission" date="2019-02" db="EMBL/GenBank/DDBJ databases">
        <title>Deep-cultivation of Planctomycetes and their phenomic and genomic characterization uncovers novel biology.</title>
        <authorList>
            <person name="Wiegand S."/>
            <person name="Jogler M."/>
            <person name="Boedeker C."/>
            <person name="Pinto D."/>
            <person name="Vollmers J."/>
            <person name="Rivas-Marin E."/>
            <person name="Kohn T."/>
            <person name="Peeters S.H."/>
            <person name="Heuer A."/>
            <person name="Rast P."/>
            <person name="Oberbeckmann S."/>
            <person name="Bunk B."/>
            <person name="Jeske O."/>
            <person name="Meyerdierks A."/>
            <person name="Storesund J.E."/>
            <person name="Kallscheuer N."/>
            <person name="Luecker S."/>
            <person name="Lage O.M."/>
            <person name="Pohl T."/>
            <person name="Merkel B.J."/>
            <person name="Hornburger P."/>
            <person name="Mueller R.-W."/>
            <person name="Bruemmer F."/>
            <person name="Labrenz M."/>
            <person name="Spormann A.M."/>
            <person name="Op den Camp H."/>
            <person name="Overmann J."/>
            <person name="Amann R."/>
            <person name="Jetten M.S.M."/>
            <person name="Mascher T."/>
            <person name="Medema M.H."/>
            <person name="Devos D.P."/>
            <person name="Kaster A.-K."/>
            <person name="Ovreas L."/>
            <person name="Rohde M."/>
            <person name="Galperin M.Y."/>
            <person name="Jogler C."/>
        </authorList>
    </citation>
    <scope>NUCLEOTIDE SEQUENCE [LARGE SCALE GENOMIC DNA]</scope>
    <source>
        <strain evidence="5 6">TBK1r</strain>
    </source>
</reference>
<dbReference type="SUPFAM" id="SSF54631">
    <property type="entry name" value="CBS-domain pair"/>
    <property type="match status" value="1"/>
</dbReference>
<dbReference type="EMBL" id="CP036432">
    <property type="protein sequence ID" value="QDV88842.1"/>
    <property type="molecule type" value="Genomic_DNA"/>
</dbReference>
<protein>
    <submittedName>
        <fullName evidence="5">CBS domain protein</fullName>
    </submittedName>
</protein>
<sequence>MNGTPQSDPDKFEDPLNNYEPTPYASELHRVLAEEAIDDMQSTPSAQVTVDTSIRGATEMLSELKVSSLLVVKGETLVGIFTERDVLEKVAENYAALADQPVGEVMSADPTVVYETDPVGMALAGIAVAGHRHVPVLKVDGTVMGIVSPKRVLRHLSPYLD</sequence>
<dbReference type="RefSeq" id="WP_145221590.1">
    <property type="nucleotide sequence ID" value="NZ_CP036432.1"/>
</dbReference>
<dbReference type="Proteomes" id="UP000318081">
    <property type="component" value="Chromosome"/>
</dbReference>
<accession>A0ABX5Y4G5</accession>
<dbReference type="PANTHER" id="PTHR43080:SF2">
    <property type="entry name" value="CBS DOMAIN-CONTAINING PROTEIN"/>
    <property type="match status" value="1"/>
</dbReference>
<evidence type="ECO:0000256" key="3">
    <source>
        <dbReference type="SAM" id="MobiDB-lite"/>
    </source>
</evidence>
<name>A0ABX5Y4G5_9BACT</name>
<keyword evidence="1 2" id="KW-0129">CBS domain</keyword>
<keyword evidence="6" id="KW-1185">Reference proteome</keyword>
<evidence type="ECO:0000259" key="4">
    <source>
        <dbReference type="PROSITE" id="PS51371"/>
    </source>
</evidence>
<gene>
    <name evidence="5" type="ORF">TBK1r_78770</name>
</gene>
<evidence type="ECO:0000313" key="5">
    <source>
        <dbReference type="EMBL" id="QDV88842.1"/>
    </source>
</evidence>
<evidence type="ECO:0000313" key="6">
    <source>
        <dbReference type="Proteomes" id="UP000318081"/>
    </source>
</evidence>
<dbReference type="Pfam" id="PF00571">
    <property type="entry name" value="CBS"/>
    <property type="match status" value="2"/>
</dbReference>
<feature type="region of interest" description="Disordered" evidence="3">
    <location>
        <begin position="1"/>
        <end position="20"/>
    </location>
</feature>
<evidence type="ECO:0000256" key="1">
    <source>
        <dbReference type="ARBA" id="ARBA00023122"/>
    </source>
</evidence>
<dbReference type="InterPro" id="IPR051257">
    <property type="entry name" value="Diverse_CBS-Domain"/>
</dbReference>
<dbReference type="PANTHER" id="PTHR43080">
    <property type="entry name" value="CBS DOMAIN-CONTAINING PROTEIN CBSX3, MITOCHONDRIAL"/>
    <property type="match status" value="1"/>
</dbReference>